<keyword evidence="9" id="KW-0051">Antiviral defense</keyword>
<keyword evidence="7" id="KW-0347">Helicase</keyword>
<evidence type="ECO:0000313" key="13">
    <source>
        <dbReference type="Proteomes" id="UP001296873"/>
    </source>
</evidence>
<name>A0ABS1DJE7_9PROT</name>
<evidence type="ECO:0000256" key="9">
    <source>
        <dbReference type="ARBA" id="ARBA00023118"/>
    </source>
</evidence>
<dbReference type="InterPro" id="IPR050547">
    <property type="entry name" value="DEAD_box_RNA_helicases"/>
</dbReference>
<dbReference type="Pfam" id="PF00270">
    <property type="entry name" value="DEAD"/>
    <property type="match status" value="1"/>
</dbReference>
<keyword evidence="4" id="KW-0479">Metal-binding</keyword>
<dbReference type="NCBIfam" id="TIGR01587">
    <property type="entry name" value="cas3_core"/>
    <property type="match status" value="1"/>
</dbReference>
<evidence type="ECO:0000313" key="12">
    <source>
        <dbReference type="EMBL" id="MBK1669500.1"/>
    </source>
</evidence>
<evidence type="ECO:0000256" key="5">
    <source>
        <dbReference type="ARBA" id="ARBA00022741"/>
    </source>
</evidence>
<feature type="region of interest" description="Disordered" evidence="10">
    <location>
        <begin position="678"/>
        <end position="698"/>
    </location>
</feature>
<reference evidence="12 13" key="1">
    <citation type="journal article" date="2020" name="Microorganisms">
        <title>Osmotic Adaptation and Compatible Solute Biosynthesis of Phototrophic Bacteria as Revealed from Genome Analyses.</title>
        <authorList>
            <person name="Imhoff J.F."/>
            <person name="Rahn T."/>
            <person name="Kunzel S."/>
            <person name="Keller A."/>
            <person name="Neulinger S.C."/>
        </authorList>
    </citation>
    <scope>NUCLEOTIDE SEQUENCE [LARGE SCALE GENOMIC DNA]</scope>
    <source>
        <strain evidence="12 13">DSM 9895</strain>
    </source>
</reference>
<feature type="domain" description="HD Cas3-type" evidence="11">
    <location>
        <begin position="22"/>
        <end position="221"/>
    </location>
</feature>
<accession>A0ABS1DJE7</accession>
<keyword evidence="6" id="KW-0378">Hydrolase</keyword>
<dbReference type="CDD" id="cd09641">
    <property type="entry name" value="Cas3''_I"/>
    <property type="match status" value="1"/>
</dbReference>
<dbReference type="PANTHER" id="PTHR47963:SF9">
    <property type="entry name" value="CRISPR-ASSOCIATED ENDONUCLEASE_HELICASE CAS3"/>
    <property type="match status" value="1"/>
</dbReference>
<dbReference type="PANTHER" id="PTHR47963">
    <property type="entry name" value="DEAD-BOX ATP-DEPENDENT RNA HELICASE 47, MITOCHONDRIAL"/>
    <property type="match status" value="1"/>
</dbReference>
<dbReference type="InterPro" id="IPR027417">
    <property type="entry name" value="P-loop_NTPase"/>
</dbReference>
<organism evidence="12 13">
    <name type="scientific">Rhodovibrio sodomensis</name>
    <dbReference type="NCBI Taxonomy" id="1088"/>
    <lineage>
        <taxon>Bacteria</taxon>
        <taxon>Pseudomonadati</taxon>
        <taxon>Pseudomonadota</taxon>
        <taxon>Alphaproteobacteria</taxon>
        <taxon>Rhodospirillales</taxon>
        <taxon>Rhodovibrionaceae</taxon>
        <taxon>Rhodovibrio</taxon>
    </lineage>
</organism>
<proteinExistence type="inferred from homology"/>
<protein>
    <recommendedName>
        <fullName evidence="11">HD Cas3-type domain-containing protein</fullName>
    </recommendedName>
</protein>
<evidence type="ECO:0000256" key="2">
    <source>
        <dbReference type="ARBA" id="ARBA00009046"/>
    </source>
</evidence>
<keyword evidence="5" id="KW-0547">Nucleotide-binding</keyword>
<feature type="region of interest" description="Disordered" evidence="10">
    <location>
        <begin position="640"/>
        <end position="663"/>
    </location>
</feature>
<keyword evidence="8" id="KW-0067">ATP-binding</keyword>
<evidence type="ECO:0000259" key="11">
    <source>
        <dbReference type="PROSITE" id="PS51643"/>
    </source>
</evidence>
<evidence type="ECO:0000256" key="7">
    <source>
        <dbReference type="ARBA" id="ARBA00022806"/>
    </source>
</evidence>
<evidence type="ECO:0000256" key="4">
    <source>
        <dbReference type="ARBA" id="ARBA00022723"/>
    </source>
</evidence>
<dbReference type="Pfam" id="PF22590">
    <property type="entry name" value="Cas3-like_C_2"/>
    <property type="match status" value="1"/>
</dbReference>
<sequence>MQIDLKPLITGYWAKARAPQGAAQRWHPFLWHSFDVAACAEALLLQHEVLAARIRALAGRTDVIALVTALALIHDLGKLSRFQEQAPEDVRTTTGQTHTRRRLAQSVRHTDTGLILWSEYLRERLPLDFDTRYVLDRLLPGVFGHHGVPAFDHGSTSARSILEGETTPDDRAAAETLATYALDRFVANQDTLTAPLARLSDDQAGRLSFLLAATVNLADWLGSNTERFPYTSPTHTPEAYWRDFARPQAAKAVAASGVIPAQPTDATSFVDLFPARSPRPLQALADTLRLPSNQGLIMVEDVTGSGKTEAADVLAARMARAGLGRGVYIALPTTATADGMAKRHAAMYDRLFETGASPSLTLVHSGPGSAGVLDAGVDEARIWMGGDRRRQLMADVAVGTVDQALLAALPARFASARLFGLAPKVLVVDEVHAHDDYTGRLLCGLIRLHAALGGSAILLSATLTADLKQQLAAAFADGAGWSEPDSAHIATSSYPAVTVVDSQETRVVPVDAPTGAHRAIPVAVTEDMDAARSHLLAAARAGFCALWMRNTVDDAIAAYEDLAAEHDDVTLLHARFPAARRAEIEDDVIRRFGPVSDSATRAGAIVVGTQVLEQSLDLDFDAMVCDLKPMDSLIQSAGRLQRHARDADGTPRDDGGATHVTRRPYGCTAQRSTQFRQKTGTSTCSAVPPSSIPRSAGSGVPPSSCIFAVKSDRPRSCAILSRPRFPPTIRICLTALPLLRTTL</sequence>
<dbReference type="Proteomes" id="UP001296873">
    <property type="component" value="Unassembled WGS sequence"/>
</dbReference>
<comment type="caution">
    <text evidence="12">The sequence shown here is derived from an EMBL/GenBank/DDBJ whole genome shotgun (WGS) entry which is preliminary data.</text>
</comment>
<evidence type="ECO:0000256" key="3">
    <source>
        <dbReference type="ARBA" id="ARBA00022722"/>
    </source>
</evidence>
<feature type="compositionally biased region" description="Basic and acidic residues" evidence="10">
    <location>
        <begin position="643"/>
        <end position="656"/>
    </location>
</feature>
<evidence type="ECO:0000256" key="8">
    <source>
        <dbReference type="ARBA" id="ARBA00022840"/>
    </source>
</evidence>
<dbReference type="PROSITE" id="PS51643">
    <property type="entry name" value="HD_CAS3"/>
    <property type="match status" value="1"/>
</dbReference>
<dbReference type="NCBIfam" id="TIGR01596">
    <property type="entry name" value="cas3_HD"/>
    <property type="match status" value="1"/>
</dbReference>
<dbReference type="InterPro" id="IPR006474">
    <property type="entry name" value="Helicase_Cas3_CRISPR-ass_core"/>
</dbReference>
<evidence type="ECO:0000256" key="6">
    <source>
        <dbReference type="ARBA" id="ARBA00022801"/>
    </source>
</evidence>
<dbReference type="InterPro" id="IPR011545">
    <property type="entry name" value="DEAD/DEAH_box_helicase_dom"/>
</dbReference>
<comment type="similarity">
    <text evidence="2">In the central section; belongs to the CRISPR-associated helicase Cas3 family.</text>
</comment>
<comment type="similarity">
    <text evidence="1">In the N-terminal section; belongs to the CRISPR-associated nuclease Cas3-HD family.</text>
</comment>
<dbReference type="EMBL" id="NRRL01000051">
    <property type="protein sequence ID" value="MBK1669500.1"/>
    <property type="molecule type" value="Genomic_DNA"/>
</dbReference>
<keyword evidence="3" id="KW-0540">Nuclease</keyword>
<dbReference type="InterPro" id="IPR038257">
    <property type="entry name" value="CRISPR-assoc_Cas3_HD_sf"/>
</dbReference>
<gene>
    <name evidence="12" type="ORF">CKO28_15785</name>
</gene>
<dbReference type="InterPro" id="IPR054712">
    <property type="entry name" value="Cas3-like_dom"/>
</dbReference>
<dbReference type="InterPro" id="IPR006483">
    <property type="entry name" value="CRISPR-assoc_Cas3_HD"/>
</dbReference>
<dbReference type="Gene3D" id="1.10.3210.30">
    <property type="match status" value="1"/>
</dbReference>
<dbReference type="Pfam" id="PF18019">
    <property type="entry name" value="Cas3_HD"/>
    <property type="match status" value="1"/>
</dbReference>
<dbReference type="SUPFAM" id="SSF52540">
    <property type="entry name" value="P-loop containing nucleoside triphosphate hydrolases"/>
    <property type="match status" value="1"/>
</dbReference>
<dbReference type="RefSeq" id="WP_200341834.1">
    <property type="nucleotide sequence ID" value="NZ_NRRL01000051.1"/>
</dbReference>
<dbReference type="Gene3D" id="3.40.50.300">
    <property type="entry name" value="P-loop containing nucleotide triphosphate hydrolases"/>
    <property type="match status" value="2"/>
</dbReference>
<evidence type="ECO:0000256" key="1">
    <source>
        <dbReference type="ARBA" id="ARBA00006847"/>
    </source>
</evidence>
<keyword evidence="13" id="KW-1185">Reference proteome</keyword>
<evidence type="ECO:0000256" key="10">
    <source>
        <dbReference type="SAM" id="MobiDB-lite"/>
    </source>
</evidence>